<evidence type="ECO:0000259" key="4">
    <source>
        <dbReference type="PROSITE" id="PS50977"/>
    </source>
</evidence>
<sequence length="188" mass="21857">MKDRITRQVVEEIQRNGMRFTVDDITNQLGISKKTIYEHFSSKEEIIETIVDKMLAETDQKTNELMADDSLSFIVKIKQLMQVLPEYYQIYDRPILDEMKRFYPDQWVKIEASLDEDWDELQALIESGIQTGEIVSGYSVAVIMKVLIEAINTTMDQHFFNKNNITVAEALSQIVDILLYGLVPENKR</sequence>
<organism evidence="5 6">
    <name type="scientific">Sediminibacillus albus</name>
    <dbReference type="NCBI Taxonomy" id="407036"/>
    <lineage>
        <taxon>Bacteria</taxon>
        <taxon>Bacillati</taxon>
        <taxon>Bacillota</taxon>
        <taxon>Bacilli</taxon>
        <taxon>Bacillales</taxon>
        <taxon>Bacillaceae</taxon>
        <taxon>Sediminibacillus</taxon>
    </lineage>
</organism>
<dbReference type="SUPFAM" id="SSF46689">
    <property type="entry name" value="Homeodomain-like"/>
    <property type="match status" value="1"/>
</dbReference>
<dbReference type="GO" id="GO:0003677">
    <property type="term" value="F:DNA binding"/>
    <property type="evidence" value="ECO:0007669"/>
    <property type="project" value="UniProtKB-UniRule"/>
</dbReference>
<keyword evidence="6" id="KW-1185">Reference proteome</keyword>
<dbReference type="STRING" id="407036.SAMN05216243_2685"/>
<dbReference type="Proteomes" id="UP000198694">
    <property type="component" value="Unassembled WGS sequence"/>
</dbReference>
<dbReference type="InterPro" id="IPR001647">
    <property type="entry name" value="HTH_TetR"/>
</dbReference>
<dbReference type="RefSeq" id="WP_093215126.1">
    <property type="nucleotide sequence ID" value="NZ_FNFL01000004.1"/>
</dbReference>
<dbReference type="InterPro" id="IPR009057">
    <property type="entry name" value="Homeodomain-like_sf"/>
</dbReference>
<dbReference type="PANTHER" id="PTHR43479">
    <property type="entry name" value="ACREF/ENVCD OPERON REPRESSOR-RELATED"/>
    <property type="match status" value="1"/>
</dbReference>
<gene>
    <name evidence="5" type="ORF">SAMN05216243_2685</name>
</gene>
<dbReference type="Gene3D" id="1.10.357.10">
    <property type="entry name" value="Tetracycline Repressor, domain 2"/>
    <property type="match status" value="1"/>
</dbReference>
<evidence type="ECO:0000256" key="3">
    <source>
        <dbReference type="PROSITE-ProRule" id="PRU00335"/>
    </source>
</evidence>
<evidence type="ECO:0000313" key="5">
    <source>
        <dbReference type="EMBL" id="SDK29940.1"/>
    </source>
</evidence>
<dbReference type="PROSITE" id="PS50977">
    <property type="entry name" value="HTH_TETR_2"/>
    <property type="match status" value="1"/>
</dbReference>
<dbReference type="Gene3D" id="1.10.10.60">
    <property type="entry name" value="Homeodomain-like"/>
    <property type="match status" value="1"/>
</dbReference>
<accession>A0A1G9ATG8</accession>
<proteinExistence type="predicted"/>
<evidence type="ECO:0000313" key="6">
    <source>
        <dbReference type="Proteomes" id="UP000198694"/>
    </source>
</evidence>
<dbReference type="SUPFAM" id="SSF48498">
    <property type="entry name" value="Tetracyclin repressor-like, C-terminal domain"/>
    <property type="match status" value="1"/>
</dbReference>
<keyword evidence="2 3" id="KW-0238">DNA-binding</keyword>
<keyword evidence="1" id="KW-0678">Repressor</keyword>
<evidence type="ECO:0000256" key="2">
    <source>
        <dbReference type="ARBA" id="ARBA00023125"/>
    </source>
</evidence>
<dbReference type="OrthoDB" id="9814200at2"/>
<evidence type="ECO:0000256" key="1">
    <source>
        <dbReference type="ARBA" id="ARBA00022491"/>
    </source>
</evidence>
<feature type="domain" description="HTH tetR-type" evidence="4">
    <location>
        <begin position="1"/>
        <end position="58"/>
    </location>
</feature>
<dbReference type="InterPro" id="IPR050624">
    <property type="entry name" value="HTH-type_Tx_Regulator"/>
</dbReference>
<feature type="DNA-binding region" description="H-T-H motif" evidence="3">
    <location>
        <begin position="21"/>
        <end position="40"/>
    </location>
</feature>
<dbReference type="Pfam" id="PF00440">
    <property type="entry name" value="TetR_N"/>
    <property type="match status" value="1"/>
</dbReference>
<protein>
    <submittedName>
        <fullName evidence="5">DNA-binding transcriptional regulator, AcrR family</fullName>
    </submittedName>
</protein>
<reference evidence="5 6" key="1">
    <citation type="submission" date="2016-10" db="EMBL/GenBank/DDBJ databases">
        <authorList>
            <person name="de Groot N.N."/>
        </authorList>
    </citation>
    <scope>NUCLEOTIDE SEQUENCE [LARGE SCALE GENOMIC DNA]</scope>
    <source>
        <strain evidence="5 6">CGMCC 1.6502</strain>
    </source>
</reference>
<name>A0A1G9ATG8_9BACI</name>
<dbReference type="InterPro" id="IPR036271">
    <property type="entry name" value="Tet_transcr_reg_TetR-rel_C_sf"/>
</dbReference>
<dbReference type="AlphaFoldDB" id="A0A1G9ATG8"/>
<dbReference type="PANTHER" id="PTHR43479:SF11">
    <property type="entry name" value="ACREF_ENVCD OPERON REPRESSOR-RELATED"/>
    <property type="match status" value="1"/>
</dbReference>
<dbReference type="EMBL" id="FNFL01000004">
    <property type="protein sequence ID" value="SDK29940.1"/>
    <property type="molecule type" value="Genomic_DNA"/>
</dbReference>